<organism evidence="3 4">
    <name type="scientific">Corynebacterium flavescens</name>
    <dbReference type="NCBI Taxonomy" id="28028"/>
    <lineage>
        <taxon>Bacteria</taxon>
        <taxon>Bacillati</taxon>
        <taxon>Actinomycetota</taxon>
        <taxon>Actinomycetes</taxon>
        <taxon>Mycobacteriales</taxon>
        <taxon>Corynebacteriaceae</taxon>
        <taxon>Corynebacterium</taxon>
    </lineage>
</organism>
<dbReference type="AlphaFoldDB" id="A0AB73B796"/>
<proteinExistence type="predicted"/>
<dbReference type="InterPro" id="IPR000073">
    <property type="entry name" value="AB_hydrolase_1"/>
</dbReference>
<feature type="domain" description="AB hydrolase-1" evidence="2">
    <location>
        <begin position="128"/>
        <end position="230"/>
    </location>
</feature>
<protein>
    <submittedName>
        <fullName evidence="3">Acetyltransferase</fullName>
    </submittedName>
</protein>
<dbReference type="InterPro" id="IPR029058">
    <property type="entry name" value="AB_hydrolase_fold"/>
</dbReference>
<evidence type="ECO:0000313" key="4">
    <source>
        <dbReference type="Proteomes" id="UP000315353"/>
    </source>
</evidence>
<evidence type="ECO:0000313" key="3">
    <source>
        <dbReference type="EMBL" id="GEB97446.1"/>
    </source>
</evidence>
<feature type="region of interest" description="Disordered" evidence="1">
    <location>
        <begin position="22"/>
        <end position="47"/>
    </location>
</feature>
<dbReference type="SUPFAM" id="SSF53474">
    <property type="entry name" value="alpha/beta-Hydrolases"/>
    <property type="match status" value="1"/>
</dbReference>
<name>A0AB73B796_CORFL</name>
<dbReference type="PANTHER" id="PTHR37946:SF1">
    <property type="entry name" value="SLL1969 PROTEIN"/>
    <property type="match status" value="1"/>
</dbReference>
<dbReference type="EMBL" id="BJNB01000010">
    <property type="protein sequence ID" value="GEB97446.1"/>
    <property type="molecule type" value="Genomic_DNA"/>
</dbReference>
<dbReference type="PANTHER" id="PTHR37946">
    <property type="entry name" value="SLL1969 PROTEIN"/>
    <property type="match status" value="1"/>
</dbReference>
<dbReference type="Proteomes" id="UP000315353">
    <property type="component" value="Unassembled WGS sequence"/>
</dbReference>
<dbReference type="GO" id="GO:0003824">
    <property type="term" value="F:catalytic activity"/>
    <property type="evidence" value="ECO:0007669"/>
    <property type="project" value="UniProtKB-ARBA"/>
</dbReference>
<comment type="caution">
    <text evidence="3">The sequence shown here is derived from an EMBL/GenBank/DDBJ whole genome shotgun (WGS) entry which is preliminary data.</text>
</comment>
<evidence type="ECO:0000256" key="1">
    <source>
        <dbReference type="SAM" id="MobiDB-lite"/>
    </source>
</evidence>
<dbReference type="Gene3D" id="3.40.50.1820">
    <property type="entry name" value="alpha/beta hydrolase"/>
    <property type="match status" value="1"/>
</dbReference>
<evidence type="ECO:0000259" key="2">
    <source>
        <dbReference type="Pfam" id="PF00561"/>
    </source>
</evidence>
<dbReference type="Pfam" id="PF00561">
    <property type="entry name" value="Abhydrolase_1"/>
    <property type="match status" value="1"/>
</dbReference>
<accession>A0AB73B796</accession>
<reference evidence="3 4" key="1">
    <citation type="submission" date="2019-06" db="EMBL/GenBank/DDBJ databases">
        <title>Whole genome shotgun sequence of Corynebacterium flavescens NBRC 14136.</title>
        <authorList>
            <person name="Hosoyama A."/>
            <person name="Uohara A."/>
            <person name="Ohji S."/>
            <person name="Ichikawa N."/>
        </authorList>
    </citation>
    <scope>NUCLEOTIDE SEQUENCE [LARGE SCALE GENOMIC DNA]</scope>
    <source>
        <strain evidence="3 4">NBRC 14136</strain>
    </source>
</reference>
<dbReference type="GeneID" id="82879243"/>
<gene>
    <name evidence="3" type="ORF">CFL01nite_09410</name>
</gene>
<dbReference type="RefSeq" id="WP_084559095.1">
    <property type="nucleotide sequence ID" value="NZ_BJNB01000010.1"/>
</dbReference>
<sequence>MPTDPIAELRATISEQLGRFWRADPSEDASNDTEVTAPPAVDSPRIGIVSPAPPSRLREDVAAEIAGRLRQERRGFGDLLHQNSDETPGEAALGIATAASLPLGARFKPRGIFEDDWAARPSKERPWPVILIHGTCDTKGIWEILGIQLRADGWAVFAPDYGNRATQPLPQSSQQLGAYIEAVLEVTGAEKAILIGHSQGGLLARYWMRIDGGADHVRHLICISSPNHGTTQGGIASRLVRGPRQESVMRSIIDSWFGPAGMEQIVGSETLLAVNRDGDLEPGVSYTCIATRSDAVVVPPETCFLDPRHAPEGTVRNIYVQDFDRRAVVLHEDMPMDKRVHAIVRTLLEQIN</sequence>